<name>A0A178L9N4_9PSED</name>
<proteinExistence type="inferred from homology"/>
<dbReference type="PANTHER" id="PTHR30629:SF2">
    <property type="entry name" value="PROPHAGE INTEGRASE INTS-RELATED"/>
    <property type="match status" value="1"/>
</dbReference>
<feature type="domain" description="Tyr recombinase" evidence="6">
    <location>
        <begin position="202"/>
        <end position="375"/>
    </location>
</feature>
<evidence type="ECO:0000256" key="1">
    <source>
        <dbReference type="ARBA" id="ARBA00008857"/>
    </source>
</evidence>
<evidence type="ECO:0000256" key="3">
    <source>
        <dbReference type="ARBA" id="ARBA00023125"/>
    </source>
</evidence>
<dbReference type="InterPro" id="IPR011010">
    <property type="entry name" value="DNA_brk_join_enz"/>
</dbReference>
<keyword evidence="3 5" id="KW-0238">DNA-binding</keyword>
<evidence type="ECO:0000256" key="2">
    <source>
        <dbReference type="ARBA" id="ARBA00022908"/>
    </source>
</evidence>
<protein>
    <recommendedName>
        <fullName evidence="10">Integrase</fullName>
    </recommendedName>
</protein>
<dbReference type="Pfam" id="PF13356">
    <property type="entry name" value="Arm-DNA-bind_3"/>
    <property type="match status" value="1"/>
</dbReference>
<dbReference type="InterPro" id="IPR025166">
    <property type="entry name" value="Integrase_DNA_bind_dom"/>
</dbReference>
<dbReference type="Gene3D" id="3.30.160.390">
    <property type="entry name" value="Integrase, DNA-binding domain"/>
    <property type="match status" value="1"/>
</dbReference>
<dbReference type="GO" id="GO:0003677">
    <property type="term" value="F:DNA binding"/>
    <property type="evidence" value="ECO:0007669"/>
    <property type="project" value="UniProtKB-UniRule"/>
</dbReference>
<dbReference type="InterPro" id="IPR050808">
    <property type="entry name" value="Phage_Integrase"/>
</dbReference>
<dbReference type="Proteomes" id="UP000078356">
    <property type="component" value="Unassembled WGS sequence"/>
</dbReference>
<dbReference type="PANTHER" id="PTHR30629">
    <property type="entry name" value="PROPHAGE INTEGRASE"/>
    <property type="match status" value="1"/>
</dbReference>
<reference evidence="8 9" key="1">
    <citation type="submission" date="2016-04" db="EMBL/GenBank/DDBJ databases">
        <title>Draft Genome Sequences of Staphylococcus capitis Strain H36, S. capitis Strain H65, S. cohnii Strain H62, S. hominis Strain H69, Mycobacterium iranicum Strain H39, Plantibacter sp. Strain H53, Pseudomonas oryzihabitans Strain H72, and Microbacterium sp. Strain H83, isolated from residential settings.</title>
        <authorList>
            <person name="Lymperopoulou D."/>
            <person name="Adams R.I."/>
            <person name="Lindow S."/>
            <person name="Coil D.A."/>
            <person name="Jospin G."/>
            <person name="Eisen J.A."/>
        </authorList>
    </citation>
    <scope>NUCLEOTIDE SEQUENCE [LARGE SCALE GENOMIC DNA]</scope>
    <source>
        <strain evidence="8 9">H72</strain>
    </source>
</reference>
<sequence>MVKAAKAAGKGASVRVANGLYVSVSKSGAASWIYRYQVNGRRREMGLGSYSLFSLAEAKEMRLKQAKLVAQGKDAIAERDTAAAAQRAIPTFQEAAEDYIKVNAPGWKNAKHLQQWENTLATYAYPVIGAMPVDQVRADQVAKLLATIWTEKRETASRLRGRIESVLERARSLDQRSGDNPASKGRMEAALGAQGSRRRAIVHRPALPWEQVPEFVAELSSVHGLSARALELTILTACRTGEVLGARWDEMDLDAGLWVIPAERMKMQREHRVPLSAQAVALVRQLPRLKGSAHLFPGRGGRGHLSGMAMLMQLRRLDRTDITTHGFRSSFRDWSSEATHFPNAVCEAALAHQVKNAVEAAYRRGDLLAKRRELMQEWADYCTGRG</sequence>
<dbReference type="PROSITE" id="PS51900">
    <property type="entry name" value="CB"/>
    <property type="match status" value="1"/>
</dbReference>
<gene>
    <name evidence="8" type="ORF">A4V15_23015</name>
</gene>
<dbReference type="InterPro" id="IPR010998">
    <property type="entry name" value="Integrase_recombinase_N"/>
</dbReference>
<dbReference type="Gene3D" id="1.10.150.130">
    <property type="match status" value="1"/>
</dbReference>
<dbReference type="InterPro" id="IPR044068">
    <property type="entry name" value="CB"/>
</dbReference>
<evidence type="ECO:0000313" key="9">
    <source>
        <dbReference type="Proteomes" id="UP000078356"/>
    </source>
</evidence>
<keyword evidence="2" id="KW-0229">DNA integration</keyword>
<evidence type="ECO:0000256" key="4">
    <source>
        <dbReference type="ARBA" id="ARBA00023172"/>
    </source>
</evidence>
<dbReference type="InterPro" id="IPR038488">
    <property type="entry name" value="Integrase_DNA-bd_sf"/>
</dbReference>
<evidence type="ECO:0000259" key="6">
    <source>
        <dbReference type="PROSITE" id="PS51898"/>
    </source>
</evidence>
<dbReference type="GO" id="GO:0006310">
    <property type="term" value="P:DNA recombination"/>
    <property type="evidence" value="ECO:0007669"/>
    <property type="project" value="UniProtKB-KW"/>
</dbReference>
<keyword evidence="4" id="KW-0233">DNA recombination</keyword>
<dbReference type="InterPro" id="IPR002104">
    <property type="entry name" value="Integrase_catalytic"/>
</dbReference>
<dbReference type="Pfam" id="PF22022">
    <property type="entry name" value="Phage_int_M"/>
    <property type="match status" value="1"/>
</dbReference>
<evidence type="ECO:0000256" key="5">
    <source>
        <dbReference type="PROSITE-ProRule" id="PRU01248"/>
    </source>
</evidence>
<dbReference type="InterPro" id="IPR053876">
    <property type="entry name" value="Phage_int_M"/>
</dbReference>
<dbReference type="Pfam" id="PF00589">
    <property type="entry name" value="Phage_integrase"/>
    <property type="match status" value="1"/>
</dbReference>
<dbReference type="Gene3D" id="1.10.443.10">
    <property type="entry name" value="Intergrase catalytic core"/>
    <property type="match status" value="1"/>
</dbReference>
<feature type="domain" description="Core-binding (CB)" evidence="7">
    <location>
        <begin position="90"/>
        <end position="171"/>
    </location>
</feature>
<dbReference type="EMBL" id="LWCR01000038">
    <property type="protein sequence ID" value="OAN26290.1"/>
    <property type="molecule type" value="Genomic_DNA"/>
</dbReference>
<comment type="caution">
    <text evidence="8">The sequence shown here is derived from an EMBL/GenBank/DDBJ whole genome shotgun (WGS) entry which is preliminary data.</text>
</comment>
<evidence type="ECO:0008006" key="10">
    <source>
        <dbReference type="Google" id="ProtNLM"/>
    </source>
</evidence>
<dbReference type="GO" id="GO:0015074">
    <property type="term" value="P:DNA integration"/>
    <property type="evidence" value="ECO:0007669"/>
    <property type="project" value="UniProtKB-KW"/>
</dbReference>
<dbReference type="InterPro" id="IPR013762">
    <property type="entry name" value="Integrase-like_cat_sf"/>
</dbReference>
<comment type="similarity">
    <text evidence="1">Belongs to the 'phage' integrase family.</text>
</comment>
<evidence type="ECO:0000259" key="7">
    <source>
        <dbReference type="PROSITE" id="PS51900"/>
    </source>
</evidence>
<dbReference type="SUPFAM" id="SSF56349">
    <property type="entry name" value="DNA breaking-rejoining enzymes"/>
    <property type="match status" value="1"/>
</dbReference>
<dbReference type="PROSITE" id="PS51898">
    <property type="entry name" value="TYR_RECOMBINASE"/>
    <property type="match status" value="1"/>
</dbReference>
<dbReference type="AlphaFoldDB" id="A0A178L9N4"/>
<evidence type="ECO:0000313" key="8">
    <source>
        <dbReference type="EMBL" id="OAN26290.1"/>
    </source>
</evidence>
<accession>A0A178L9N4</accession>
<organism evidence="8 9">
    <name type="scientific">Pseudomonas oryzihabitans</name>
    <dbReference type="NCBI Taxonomy" id="47885"/>
    <lineage>
        <taxon>Bacteria</taxon>
        <taxon>Pseudomonadati</taxon>
        <taxon>Pseudomonadota</taxon>
        <taxon>Gammaproteobacteria</taxon>
        <taxon>Pseudomonadales</taxon>
        <taxon>Pseudomonadaceae</taxon>
        <taxon>Pseudomonas</taxon>
    </lineage>
</organism>
<dbReference type="CDD" id="cd00801">
    <property type="entry name" value="INT_P4_C"/>
    <property type="match status" value="1"/>
</dbReference>